<keyword evidence="5" id="KW-0560">Oxidoreductase</keyword>
<dbReference type="PANTHER" id="PTHR42852:SF6">
    <property type="entry name" value="THIOL:DISULFIDE INTERCHANGE PROTEIN DSBE"/>
    <property type="match status" value="1"/>
</dbReference>
<keyword evidence="7" id="KW-0676">Redox-active center</keyword>
<comment type="caution">
    <text evidence="9">The sequence shown here is derived from an EMBL/GenBank/DDBJ whole genome shotgun (WGS) entry which is preliminary data.</text>
</comment>
<dbReference type="Proteomes" id="UP001501207">
    <property type="component" value="Unassembled WGS sequence"/>
</dbReference>
<dbReference type="PROSITE" id="PS00194">
    <property type="entry name" value="THIOREDOXIN_1"/>
    <property type="match status" value="1"/>
</dbReference>
<protein>
    <submittedName>
        <fullName evidence="9">TlpA disulfide reductase family protein</fullName>
    </submittedName>
</protein>
<organism evidence="9 10">
    <name type="scientific">Compostibacter hankyongensis</name>
    <dbReference type="NCBI Taxonomy" id="1007089"/>
    <lineage>
        <taxon>Bacteria</taxon>
        <taxon>Pseudomonadati</taxon>
        <taxon>Bacteroidota</taxon>
        <taxon>Chitinophagia</taxon>
        <taxon>Chitinophagales</taxon>
        <taxon>Chitinophagaceae</taxon>
        <taxon>Compostibacter</taxon>
    </lineage>
</organism>
<keyword evidence="4" id="KW-0201">Cytochrome c-type biogenesis</keyword>
<evidence type="ECO:0000256" key="2">
    <source>
        <dbReference type="ARBA" id="ARBA00006926"/>
    </source>
</evidence>
<gene>
    <name evidence="9" type="ORF">GCM10023143_22660</name>
</gene>
<dbReference type="Gene3D" id="3.40.30.10">
    <property type="entry name" value="Glutaredoxin"/>
    <property type="match status" value="1"/>
</dbReference>
<dbReference type="SUPFAM" id="SSF52833">
    <property type="entry name" value="Thioredoxin-like"/>
    <property type="match status" value="1"/>
</dbReference>
<dbReference type="InterPro" id="IPR013766">
    <property type="entry name" value="Thioredoxin_domain"/>
</dbReference>
<keyword evidence="6" id="KW-1015">Disulfide bond</keyword>
<proteinExistence type="inferred from homology"/>
<evidence type="ECO:0000313" key="9">
    <source>
        <dbReference type="EMBL" id="GAA4312789.1"/>
    </source>
</evidence>
<comment type="subcellular location">
    <subcellularLocation>
        <location evidence="1">Cell envelope</location>
    </subcellularLocation>
</comment>
<dbReference type="InterPro" id="IPR000866">
    <property type="entry name" value="AhpC/TSA"/>
</dbReference>
<dbReference type="RefSeq" id="WP_344979336.1">
    <property type="nucleotide sequence ID" value="NZ_BAABFN010000005.1"/>
</dbReference>
<feature type="domain" description="Thioredoxin" evidence="8">
    <location>
        <begin position="230"/>
        <end position="370"/>
    </location>
</feature>
<evidence type="ECO:0000256" key="7">
    <source>
        <dbReference type="ARBA" id="ARBA00023284"/>
    </source>
</evidence>
<dbReference type="InterPro" id="IPR036249">
    <property type="entry name" value="Thioredoxin-like_sf"/>
</dbReference>
<name>A0ABP8FX34_9BACT</name>
<evidence type="ECO:0000256" key="1">
    <source>
        <dbReference type="ARBA" id="ARBA00004196"/>
    </source>
</evidence>
<dbReference type="InterPro" id="IPR017937">
    <property type="entry name" value="Thioredoxin_CS"/>
</dbReference>
<reference evidence="10" key="1">
    <citation type="journal article" date="2019" name="Int. J. Syst. Evol. Microbiol.">
        <title>The Global Catalogue of Microorganisms (GCM) 10K type strain sequencing project: providing services to taxonomists for standard genome sequencing and annotation.</title>
        <authorList>
            <consortium name="The Broad Institute Genomics Platform"/>
            <consortium name="The Broad Institute Genome Sequencing Center for Infectious Disease"/>
            <person name="Wu L."/>
            <person name="Ma J."/>
        </authorList>
    </citation>
    <scope>NUCLEOTIDE SEQUENCE [LARGE SCALE GENOMIC DNA]</scope>
    <source>
        <strain evidence="10">JCM 17664</strain>
    </source>
</reference>
<evidence type="ECO:0000256" key="6">
    <source>
        <dbReference type="ARBA" id="ARBA00023157"/>
    </source>
</evidence>
<dbReference type="Pfam" id="PF00578">
    <property type="entry name" value="AhpC-TSA"/>
    <property type="match status" value="1"/>
</dbReference>
<comment type="similarity">
    <text evidence="2">Belongs to the glutathione peroxidase family.</text>
</comment>
<keyword evidence="3" id="KW-0575">Peroxidase</keyword>
<dbReference type="CDD" id="cd02966">
    <property type="entry name" value="TlpA_like_family"/>
    <property type="match status" value="1"/>
</dbReference>
<dbReference type="PROSITE" id="PS51257">
    <property type="entry name" value="PROKAR_LIPOPROTEIN"/>
    <property type="match status" value="1"/>
</dbReference>
<dbReference type="PANTHER" id="PTHR42852">
    <property type="entry name" value="THIOL:DISULFIDE INTERCHANGE PROTEIN DSBE"/>
    <property type="match status" value="1"/>
</dbReference>
<sequence length="370" mass="40230">MKKLLLCGVAGMLTLAACKNGSDGSYTISGTIKGLTDDTLLLAQQAEGGMPKIDTVQVKGGKFTFKGTTAQPTMAQMITKDQTGGFPLFLEAGSIKVSANKDSLPFGKADVTGTPNNDDLHAFMQMQDPFMHEMMAIQGEYMQASQSGDTSRLGASQQRMDSLEKSMTASVKQFVKAHPKSLVSGMALQGMMNTMDAGELSELFKTLDTSIQNSEYGKAVGERVAAAQKTAVGQQAPDFTMNDVNGKPVSLSSFKGKYVLIDFWASWCGPCRQENPNVVKVYNKYKDKNFTILGVSLDRENGRDDWLKAIKDDHLDWTQVSDLKYWQSDAAQLYGVQAIPANFLIDPQGKVVAKDLRGDALESKLAEVLQ</sequence>
<keyword evidence="10" id="KW-1185">Reference proteome</keyword>
<dbReference type="PROSITE" id="PS51355">
    <property type="entry name" value="GLUTATHIONE_PEROXID_3"/>
    <property type="match status" value="1"/>
</dbReference>
<evidence type="ECO:0000313" key="10">
    <source>
        <dbReference type="Proteomes" id="UP001501207"/>
    </source>
</evidence>
<dbReference type="InterPro" id="IPR000889">
    <property type="entry name" value="Glutathione_peroxidase"/>
</dbReference>
<dbReference type="InterPro" id="IPR025380">
    <property type="entry name" value="DUF4369"/>
</dbReference>
<accession>A0ABP8FX34</accession>
<dbReference type="PROSITE" id="PS51352">
    <property type="entry name" value="THIOREDOXIN_2"/>
    <property type="match status" value="1"/>
</dbReference>
<dbReference type="Pfam" id="PF14289">
    <property type="entry name" value="DUF4369"/>
    <property type="match status" value="1"/>
</dbReference>
<dbReference type="InterPro" id="IPR050553">
    <property type="entry name" value="Thioredoxin_ResA/DsbE_sf"/>
</dbReference>
<evidence type="ECO:0000256" key="5">
    <source>
        <dbReference type="ARBA" id="ARBA00023002"/>
    </source>
</evidence>
<dbReference type="EMBL" id="BAABFN010000005">
    <property type="protein sequence ID" value="GAA4312789.1"/>
    <property type="molecule type" value="Genomic_DNA"/>
</dbReference>
<evidence type="ECO:0000256" key="3">
    <source>
        <dbReference type="ARBA" id="ARBA00022559"/>
    </source>
</evidence>
<evidence type="ECO:0000259" key="8">
    <source>
        <dbReference type="PROSITE" id="PS51352"/>
    </source>
</evidence>
<evidence type="ECO:0000256" key="4">
    <source>
        <dbReference type="ARBA" id="ARBA00022748"/>
    </source>
</evidence>